<reference evidence="2 3" key="1">
    <citation type="submission" date="2019-12" db="EMBL/GenBank/DDBJ databases">
        <title>Genomic-based taxomic classification of the family Erythrobacteraceae.</title>
        <authorList>
            <person name="Xu L."/>
        </authorList>
    </citation>
    <scope>NUCLEOTIDE SEQUENCE [LARGE SCALE GENOMIC DNA]</scope>
    <source>
        <strain evidence="2 3">LMG 29519</strain>
    </source>
</reference>
<organism evidence="2 3">
    <name type="scientific">Alteriqipengyuania halimionae</name>
    <dbReference type="NCBI Taxonomy" id="1926630"/>
    <lineage>
        <taxon>Bacteria</taxon>
        <taxon>Pseudomonadati</taxon>
        <taxon>Pseudomonadota</taxon>
        <taxon>Alphaproteobacteria</taxon>
        <taxon>Sphingomonadales</taxon>
        <taxon>Erythrobacteraceae</taxon>
        <taxon>Alteriqipengyuania</taxon>
    </lineage>
</organism>
<feature type="chain" id="PRO_5026144592" evidence="1">
    <location>
        <begin position="20"/>
        <end position="611"/>
    </location>
</feature>
<dbReference type="Proteomes" id="UP000429229">
    <property type="component" value="Unassembled WGS sequence"/>
</dbReference>
<keyword evidence="3" id="KW-1185">Reference proteome</keyword>
<accession>A0A6I4U7K2</accession>
<dbReference type="InterPro" id="IPR010281">
    <property type="entry name" value="DUF885"/>
</dbReference>
<dbReference type="Pfam" id="PF05960">
    <property type="entry name" value="DUF885"/>
    <property type="match status" value="1"/>
</dbReference>
<evidence type="ECO:0000313" key="2">
    <source>
        <dbReference type="EMBL" id="MXP10805.1"/>
    </source>
</evidence>
<proteinExistence type="predicted"/>
<evidence type="ECO:0000313" key="3">
    <source>
        <dbReference type="Proteomes" id="UP000429229"/>
    </source>
</evidence>
<gene>
    <name evidence="2" type="ORF">GRI68_11510</name>
</gene>
<name>A0A6I4U7K2_9SPHN</name>
<dbReference type="PROSITE" id="PS51257">
    <property type="entry name" value="PROKAR_LIPOPROTEIN"/>
    <property type="match status" value="1"/>
</dbReference>
<feature type="signal peptide" evidence="1">
    <location>
        <begin position="1"/>
        <end position="19"/>
    </location>
</feature>
<comment type="caution">
    <text evidence="2">The sequence shown here is derived from an EMBL/GenBank/DDBJ whole genome shotgun (WGS) entry which is preliminary data.</text>
</comment>
<dbReference type="PANTHER" id="PTHR33361">
    <property type="entry name" value="GLR0591 PROTEIN"/>
    <property type="match status" value="1"/>
</dbReference>
<dbReference type="OrthoDB" id="9763405at2"/>
<dbReference type="EMBL" id="WTYR01000001">
    <property type="protein sequence ID" value="MXP10805.1"/>
    <property type="molecule type" value="Genomic_DNA"/>
</dbReference>
<sequence>MTKRILLAATAPLALGACATIPAEDIDRTADTIADAVVDAIEGDEDEQNAELAAFFESYDEAQLAMSPLSKSYRGIIDEDYAKWDDVSAAAEARAYQLQQDYAARLKREFDLADLDGQDALSYRLFLAQADRSASLYPFRDNGYIFNQMFGAQSQAPAFLINIHRVANEDHAQAYISRIGESGRALDTLTAQSRERAAKGVMPPKWVYAYVINDIENLLNAGDDNAVLEDFRGKVAKLDIAEDRKTMLTDKALASWRAFAAPAYRRLLAEMQRQEAMAGTDDGVWRLPDGEAYYDALLASYTTTDLTADQIHDIGLREVARIHDEMRAIMKQVGFEGSLQDFFEYTRTDDRFFYDTREEYLADAEAVIDRMEAKLPEYFGVLPEDALTVKPVEAFREKSAGKAFYQSPAPDGSRPGTYYVNLYNLKDMSKNELEALAYHEGLPGHHLQLSIQTQLDGLPAFRRFGGFTAYTEGWGLYSEELGKDMGFYTDPYSDFGRLGMELWRACRLVVDTGIHSKRWSREQAIAYLKENTPNPEGDIRKAIERYIVMPGQATAYMIGKLKIMELRDRAQAELGDDFDIRAFHDVVLTNGAVPLSILEENVDAWIAEEKR</sequence>
<dbReference type="RefSeq" id="WP_160617370.1">
    <property type="nucleotide sequence ID" value="NZ_WTYR01000001.1"/>
</dbReference>
<protein>
    <submittedName>
        <fullName evidence="2">DUF885 family protein</fullName>
    </submittedName>
</protein>
<dbReference type="PANTHER" id="PTHR33361:SF16">
    <property type="entry name" value="DUF885 DOMAIN-CONTAINING PROTEIN"/>
    <property type="match status" value="1"/>
</dbReference>
<dbReference type="AlphaFoldDB" id="A0A6I4U7K2"/>
<evidence type="ECO:0000256" key="1">
    <source>
        <dbReference type="SAM" id="SignalP"/>
    </source>
</evidence>
<keyword evidence="1" id="KW-0732">Signal</keyword>